<dbReference type="PROSITE" id="PS51819">
    <property type="entry name" value="VOC"/>
    <property type="match status" value="2"/>
</dbReference>
<dbReference type="CDD" id="cd07247">
    <property type="entry name" value="SgaA_N_like"/>
    <property type="match status" value="2"/>
</dbReference>
<reference evidence="2" key="1">
    <citation type="submission" date="2023-02" db="EMBL/GenBank/DDBJ databases">
        <title>Kitasatospora phosalacinea NBRC 14362.</title>
        <authorList>
            <person name="Ichikawa N."/>
            <person name="Sato H."/>
            <person name="Tonouchi N."/>
        </authorList>
    </citation>
    <scope>NUCLEOTIDE SEQUENCE</scope>
    <source>
        <strain evidence="2">NBRC 14362</strain>
    </source>
</reference>
<organism evidence="2 3">
    <name type="scientific">Kitasatospora phosalacinea</name>
    <dbReference type="NCBI Taxonomy" id="2065"/>
    <lineage>
        <taxon>Bacteria</taxon>
        <taxon>Bacillati</taxon>
        <taxon>Actinomycetota</taxon>
        <taxon>Actinomycetes</taxon>
        <taxon>Kitasatosporales</taxon>
        <taxon>Streptomycetaceae</taxon>
        <taxon>Kitasatospora</taxon>
    </lineage>
</organism>
<accession>A0A9W6PN68</accession>
<comment type="caution">
    <text evidence="2">The sequence shown here is derived from an EMBL/GenBank/DDBJ whole genome shotgun (WGS) entry which is preliminary data.</text>
</comment>
<dbReference type="SUPFAM" id="SSF54593">
    <property type="entry name" value="Glyoxalase/Bleomycin resistance protein/Dihydroxybiphenyl dioxygenase"/>
    <property type="match status" value="2"/>
</dbReference>
<evidence type="ECO:0000313" key="2">
    <source>
        <dbReference type="EMBL" id="GLW59360.1"/>
    </source>
</evidence>
<dbReference type="InterPro" id="IPR004360">
    <property type="entry name" value="Glyas_Fos-R_dOase_dom"/>
</dbReference>
<evidence type="ECO:0000259" key="1">
    <source>
        <dbReference type="PROSITE" id="PS51819"/>
    </source>
</evidence>
<sequence length="254" mass="27223">MNTTEPSPGAPCWVELATKDPAAAKAFYHELFGWRAEVVPDEKAMGYTRFHLGEQLVAGLSPLMQPEQPTAWTIGFHTPDADAAADEIADADGKLIVPPTDALDWGRFAVAADPTGAVFSTWQPADLRGVDLRDAPGSLGWVELATRAPQSAAEFYARVFGWSVNTGEMYTRFGLGGSDFGGMMDMSDQFPAEVAPYWMPYFVVADVDLGAERAALLGATVTLPPTDVPDGPRLAVLHDPQGALFGIHAVEREG</sequence>
<name>A0A9W6PN68_9ACTN</name>
<dbReference type="RefSeq" id="WP_033256535.1">
    <property type="nucleotide sequence ID" value="NZ_BSRX01000078.1"/>
</dbReference>
<dbReference type="Proteomes" id="UP001165143">
    <property type="component" value="Unassembled WGS sequence"/>
</dbReference>
<feature type="domain" description="VOC" evidence="1">
    <location>
        <begin position="10"/>
        <end position="124"/>
    </location>
</feature>
<dbReference type="InterPro" id="IPR037523">
    <property type="entry name" value="VOC_core"/>
</dbReference>
<protein>
    <submittedName>
        <fullName evidence="2">Hydroxylase</fullName>
    </submittedName>
</protein>
<dbReference type="InterPro" id="IPR052164">
    <property type="entry name" value="Anthracycline_SecMetBiosynth"/>
</dbReference>
<proteinExistence type="predicted"/>
<dbReference type="Gene3D" id="3.10.180.10">
    <property type="entry name" value="2,3-Dihydroxybiphenyl 1,2-Dioxygenase, domain 1"/>
    <property type="match status" value="2"/>
</dbReference>
<dbReference type="OrthoDB" id="9793039at2"/>
<dbReference type="Pfam" id="PF00903">
    <property type="entry name" value="Glyoxalase"/>
    <property type="match status" value="1"/>
</dbReference>
<dbReference type="PANTHER" id="PTHR33993:SF14">
    <property type="entry name" value="GB|AAF24581.1"/>
    <property type="match status" value="1"/>
</dbReference>
<dbReference type="Pfam" id="PF18029">
    <property type="entry name" value="Glyoxalase_6"/>
    <property type="match status" value="1"/>
</dbReference>
<dbReference type="InterPro" id="IPR029068">
    <property type="entry name" value="Glyas_Bleomycin-R_OHBP_Dase"/>
</dbReference>
<dbReference type="InterPro" id="IPR041581">
    <property type="entry name" value="Glyoxalase_6"/>
</dbReference>
<dbReference type="EMBL" id="BSRX01000078">
    <property type="protein sequence ID" value="GLW59360.1"/>
    <property type="molecule type" value="Genomic_DNA"/>
</dbReference>
<evidence type="ECO:0000313" key="3">
    <source>
        <dbReference type="Proteomes" id="UP001165143"/>
    </source>
</evidence>
<feature type="domain" description="VOC" evidence="1">
    <location>
        <begin position="138"/>
        <end position="250"/>
    </location>
</feature>
<gene>
    <name evidence="2" type="ORF">Kpho01_73700</name>
</gene>
<dbReference type="AlphaFoldDB" id="A0A9W6PN68"/>
<dbReference type="PANTHER" id="PTHR33993">
    <property type="entry name" value="GLYOXALASE-RELATED"/>
    <property type="match status" value="1"/>
</dbReference>